<reference evidence="3" key="1">
    <citation type="submission" date="2022-03" db="EMBL/GenBank/DDBJ databases">
        <authorList>
            <person name="Martin C."/>
        </authorList>
    </citation>
    <scope>NUCLEOTIDE SEQUENCE</scope>
</reference>
<name>A0A8S4Q944_OWEFU</name>
<gene>
    <name evidence="3" type="ORF">OFUS_LOCUS24260</name>
</gene>
<evidence type="ECO:0000256" key="1">
    <source>
        <dbReference type="SAM" id="MobiDB-lite"/>
    </source>
</evidence>
<feature type="compositionally biased region" description="Low complexity" evidence="1">
    <location>
        <begin position="564"/>
        <end position="577"/>
    </location>
</feature>
<dbReference type="PROSITE" id="PS50031">
    <property type="entry name" value="EH"/>
    <property type="match status" value="1"/>
</dbReference>
<dbReference type="Proteomes" id="UP000749559">
    <property type="component" value="Unassembled WGS sequence"/>
</dbReference>
<dbReference type="InterPro" id="IPR039656">
    <property type="entry name" value="SYNRG"/>
</dbReference>
<evidence type="ECO:0000313" key="4">
    <source>
        <dbReference type="Proteomes" id="UP000749559"/>
    </source>
</evidence>
<dbReference type="SMART" id="SM00027">
    <property type="entry name" value="EH"/>
    <property type="match status" value="1"/>
</dbReference>
<sequence>MSFQRPTGGMPQGFSMMPGTQPMMQQPGMMPQPLQVGQIQGMMGGQMQGGPMQGRQMQGGQMQPGQMQGQGMMGGPMQGGQMQGGHMQVGPMQGAQMQGGPMQGGPIQTGQMQQGTMAGGFPPQFGASGQHNFRHGMPQMMPAGMGGQAPGMGGQAPGLGMAPRNAPPAYTPQMAQNFRSKKNFPQRQPAPVDPKQQLKERHFQEQQSKLKHFHNISSSHSDASKMIEAIVGKVESPRDRSGSQNSTPREEAQEVQIANEADDFGDFLSGPSIPTSAVAPPIQDTNAGTNVVGQSSTQAVQDPSMEKPSDKKDLRSMMLECSDLSVPNKAKGFVKPALSEVQPKHVKHQTFHESKAAKKWDYNTTENLSDLFVLEKPIESAPVVAKPEPKKPHAAVPPSGPPKWLIEGTVPIVYEHVYEASLKDDKIDTGLVYPILLRSGLPREALGHIWALANKETPGQLNKQELFMIIALIAVAQNNINVTTVDILARCPQAPVPNLGQHAAPAASSVPSSGAPVNMSMVSGMDTSGAPSSQMANAFPPHSMPASQSGILSTAMPAAPSNIAPGQPGTAPGQPGI</sequence>
<dbReference type="GO" id="GO:0030130">
    <property type="term" value="C:clathrin coat of trans-Golgi network vesicle"/>
    <property type="evidence" value="ECO:0007669"/>
    <property type="project" value="TreeGrafter"/>
</dbReference>
<dbReference type="Gene3D" id="1.10.238.10">
    <property type="entry name" value="EF-hand"/>
    <property type="match status" value="1"/>
</dbReference>
<dbReference type="AlphaFoldDB" id="A0A8S4Q944"/>
<feature type="compositionally biased region" description="Low complexity" evidence="1">
    <location>
        <begin position="53"/>
        <end position="70"/>
    </location>
</feature>
<dbReference type="EMBL" id="CAIIXF020000012">
    <property type="protein sequence ID" value="CAH1800368.1"/>
    <property type="molecule type" value="Genomic_DNA"/>
</dbReference>
<keyword evidence="4" id="KW-1185">Reference proteome</keyword>
<feature type="compositionally biased region" description="Polar residues" evidence="1">
    <location>
        <begin position="283"/>
        <end position="301"/>
    </location>
</feature>
<dbReference type="OrthoDB" id="6148008at2759"/>
<dbReference type="InterPro" id="IPR000261">
    <property type="entry name" value="EH_dom"/>
</dbReference>
<dbReference type="Pfam" id="PF12763">
    <property type="entry name" value="EH"/>
    <property type="match status" value="1"/>
</dbReference>
<dbReference type="SUPFAM" id="SSF47473">
    <property type="entry name" value="EF-hand"/>
    <property type="match status" value="1"/>
</dbReference>
<protein>
    <recommendedName>
        <fullName evidence="2">EH domain-containing protein</fullName>
    </recommendedName>
</protein>
<feature type="region of interest" description="Disordered" evidence="1">
    <location>
        <begin position="182"/>
        <end position="312"/>
    </location>
</feature>
<evidence type="ECO:0000313" key="3">
    <source>
        <dbReference type="EMBL" id="CAH1800368.1"/>
    </source>
</evidence>
<dbReference type="CDD" id="cd00052">
    <property type="entry name" value="EH"/>
    <property type="match status" value="1"/>
</dbReference>
<feature type="region of interest" description="Disordered" evidence="1">
    <location>
        <begin position="45"/>
        <end position="71"/>
    </location>
</feature>
<feature type="region of interest" description="Disordered" evidence="1">
    <location>
        <begin position="556"/>
        <end position="577"/>
    </location>
</feature>
<dbReference type="PANTHER" id="PTHR15463">
    <property type="entry name" value="AP1 GAMMA SUBUNIT BINDING PROTEIN 1"/>
    <property type="match status" value="1"/>
</dbReference>
<proteinExistence type="predicted"/>
<feature type="domain" description="EH" evidence="2">
    <location>
        <begin position="434"/>
        <end position="497"/>
    </location>
</feature>
<organism evidence="3 4">
    <name type="scientific">Owenia fusiformis</name>
    <name type="common">Polychaete worm</name>
    <dbReference type="NCBI Taxonomy" id="6347"/>
    <lineage>
        <taxon>Eukaryota</taxon>
        <taxon>Metazoa</taxon>
        <taxon>Spiralia</taxon>
        <taxon>Lophotrochozoa</taxon>
        <taxon>Annelida</taxon>
        <taxon>Polychaeta</taxon>
        <taxon>Sedentaria</taxon>
        <taxon>Canalipalpata</taxon>
        <taxon>Sabellida</taxon>
        <taxon>Oweniida</taxon>
        <taxon>Oweniidae</taxon>
        <taxon>Owenia</taxon>
    </lineage>
</organism>
<dbReference type="InterPro" id="IPR011992">
    <property type="entry name" value="EF-hand-dom_pair"/>
</dbReference>
<comment type="caution">
    <text evidence="3">The sequence shown here is derived from an EMBL/GenBank/DDBJ whole genome shotgun (WGS) entry which is preliminary data.</text>
</comment>
<feature type="non-terminal residue" evidence="3">
    <location>
        <position position="577"/>
    </location>
</feature>
<dbReference type="PANTHER" id="PTHR15463:SF2">
    <property type="entry name" value="SYNERGIN GAMMA"/>
    <property type="match status" value="1"/>
</dbReference>
<evidence type="ECO:0000259" key="2">
    <source>
        <dbReference type="PROSITE" id="PS50031"/>
    </source>
</evidence>
<accession>A0A8S4Q944</accession>